<evidence type="ECO:0000313" key="2">
    <source>
        <dbReference type="Proteomes" id="UP000259236"/>
    </source>
</evidence>
<evidence type="ECO:0000313" key="1">
    <source>
        <dbReference type="EMBL" id="AXO25845.1"/>
    </source>
</evidence>
<reference evidence="1 2" key="1">
    <citation type="submission" date="2018-05" db="EMBL/GenBank/DDBJ databases">
        <title>Sequencing and annotation of Mycobacterium avium strain 109 (MAC109).</title>
        <authorList>
            <person name="Matern W.M."/>
            <person name="Bader J.S."/>
            <person name="Karakousis P.C."/>
        </authorList>
    </citation>
    <scope>NUCLEOTIDE SEQUENCE [LARGE SCALE GENOMIC DNA]</scope>
    <source>
        <strain evidence="1 2">MAC109</strain>
        <plasmid evidence="1 2">pMAC109a</plasmid>
    </source>
</reference>
<dbReference type="EMBL" id="CP029333">
    <property type="protein sequence ID" value="AXO25845.1"/>
    <property type="molecule type" value="Genomic_DNA"/>
</dbReference>
<accession>A0A3B6XF05</accession>
<proteinExistence type="predicted"/>
<name>A0A3B6XF05_MYCAV</name>
<keyword evidence="1" id="KW-0614">Plasmid</keyword>
<sequence length="77" mass="8249">MCAERIEHEGCVTGGVGAGAFEPFDDRGRDAQDSRRNDVGGGVVRIDVQCWHRAGVTVSLVVRDIFDGVVFCRGAVV</sequence>
<dbReference type="AlphaFoldDB" id="A0A3B6XF05"/>
<protein>
    <submittedName>
        <fullName evidence="1">Uncharacterized protein</fullName>
    </submittedName>
</protein>
<organism evidence="1 2">
    <name type="scientific">Mycobacterium avium subsp. hominissuis</name>
    <dbReference type="NCBI Taxonomy" id="439334"/>
    <lineage>
        <taxon>Bacteria</taxon>
        <taxon>Bacillati</taxon>
        <taxon>Actinomycetota</taxon>
        <taxon>Actinomycetes</taxon>
        <taxon>Mycobacteriales</taxon>
        <taxon>Mycobacteriaceae</taxon>
        <taxon>Mycobacterium</taxon>
        <taxon>Mycobacterium avium complex (MAC)</taxon>
    </lineage>
</organism>
<gene>
    <name evidence="1" type="ORF">DFS55_24685</name>
</gene>
<dbReference type="Proteomes" id="UP000259236">
    <property type="component" value="Plasmid pMAC109a"/>
</dbReference>
<geneLocation type="plasmid" evidence="1 2">
    <name>pMAC109a</name>
</geneLocation>